<comment type="caution">
    <text evidence="10">The sequence shown here is derived from an EMBL/GenBank/DDBJ whole genome shotgun (WGS) entry which is preliminary data.</text>
</comment>
<dbReference type="AlphaFoldDB" id="A0A849SJF4"/>
<keyword evidence="4" id="KW-0808">Transferase</keyword>
<feature type="transmembrane region" description="Helical" evidence="8">
    <location>
        <begin position="91"/>
        <end position="109"/>
    </location>
</feature>
<evidence type="ECO:0000256" key="2">
    <source>
        <dbReference type="ARBA" id="ARBA00022475"/>
    </source>
</evidence>
<keyword evidence="6 8" id="KW-1133">Transmembrane helix</keyword>
<keyword evidence="5 8" id="KW-0812">Transmembrane</keyword>
<dbReference type="PANTHER" id="PTHR33908:SF11">
    <property type="entry name" value="MEMBRANE PROTEIN"/>
    <property type="match status" value="1"/>
</dbReference>
<feature type="transmembrane region" description="Helical" evidence="8">
    <location>
        <begin position="323"/>
        <end position="340"/>
    </location>
</feature>
<proteinExistence type="predicted"/>
<evidence type="ECO:0000256" key="5">
    <source>
        <dbReference type="ARBA" id="ARBA00022692"/>
    </source>
</evidence>
<dbReference type="GO" id="GO:0016763">
    <property type="term" value="F:pentosyltransferase activity"/>
    <property type="evidence" value="ECO:0007669"/>
    <property type="project" value="TreeGrafter"/>
</dbReference>
<evidence type="ECO:0000256" key="6">
    <source>
        <dbReference type="ARBA" id="ARBA00022989"/>
    </source>
</evidence>
<evidence type="ECO:0000256" key="3">
    <source>
        <dbReference type="ARBA" id="ARBA00022676"/>
    </source>
</evidence>
<feature type="domain" description="Glycosyltransferase RgtA/B/C/D-like" evidence="9">
    <location>
        <begin position="42"/>
        <end position="197"/>
    </location>
</feature>
<dbReference type="EMBL" id="JABFRW010000073">
    <property type="protein sequence ID" value="NOT33783.1"/>
    <property type="molecule type" value="Genomic_DNA"/>
</dbReference>
<feature type="transmembrane region" description="Helical" evidence="8">
    <location>
        <begin position="177"/>
        <end position="198"/>
    </location>
</feature>
<evidence type="ECO:0000313" key="10">
    <source>
        <dbReference type="EMBL" id="NOT33783.1"/>
    </source>
</evidence>
<comment type="subcellular location">
    <subcellularLocation>
        <location evidence="1">Cell membrane</location>
        <topology evidence="1">Multi-pass membrane protein</topology>
    </subcellularLocation>
</comment>
<keyword evidence="7 8" id="KW-0472">Membrane</keyword>
<dbReference type="Proteomes" id="UP000580839">
    <property type="component" value="Unassembled WGS sequence"/>
</dbReference>
<evidence type="ECO:0000259" key="9">
    <source>
        <dbReference type="Pfam" id="PF13231"/>
    </source>
</evidence>
<organism evidence="10 11">
    <name type="scientific">Eiseniibacteriota bacterium</name>
    <dbReference type="NCBI Taxonomy" id="2212470"/>
    <lineage>
        <taxon>Bacteria</taxon>
        <taxon>Candidatus Eiseniibacteriota</taxon>
    </lineage>
</organism>
<evidence type="ECO:0000256" key="1">
    <source>
        <dbReference type="ARBA" id="ARBA00004651"/>
    </source>
</evidence>
<feature type="transmembrane region" description="Helical" evidence="8">
    <location>
        <begin position="115"/>
        <end position="132"/>
    </location>
</feature>
<feature type="transmembrane region" description="Helical" evidence="8">
    <location>
        <begin position="62"/>
        <end position="84"/>
    </location>
</feature>
<protein>
    <recommendedName>
        <fullName evidence="9">Glycosyltransferase RgtA/B/C/D-like domain-containing protein</fullName>
    </recommendedName>
</protein>
<gene>
    <name evidence="10" type="ORF">HOP12_06380</name>
</gene>
<accession>A0A849SJF4</accession>
<dbReference type="InterPro" id="IPR038731">
    <property type="entry name" value="RgtA/B/C-like"/>
</dbReference>
<dbReference type="Pfam" id="PF13231">
    <property type="entry name" value="PMT_2"/>
    <property type="match status" value="1"/>
</dbReference>
<evidence type="ECO:0000256" key="4">
    <source>
        <dbReference type="ARBA" id="ARBA00022679"/>
    </source>
</evidence>
<evidence type="ECO:0000256" key="7">
    <source>
        <dbReference type="ARBA" id="ARBA00023136"/>
    </source>
</evidence>
<feature type="transmembrane region" description="Helical" evidence="8">
    <location>
        <begin position="262"/>
        <end position="285"/>
    </location>
</feature>
<evidence type="ECO:0000313" key="11">
    <source>
        <dbReference type="Proteomes" id="UP000580839"/>
    </source>
</evidence>
<sequence length="488" mass="53628">MAAVVRAFRLGSQSLWADEILTWHSVQLGLPMDLSRWLENVHGPLYGLLLHGWIALAGDSEWALRAPSLVFGVALVPTTAWFAARWLEPRAAVPAAWLAAGAPYLVWYSQEARNYSLLMLCSAAAALGLVALRERLRPTPLLVTLAASCAGVLSNFSFALLLPAQLRMALASPRERVARWIGIAVLVVALGLVAWPWASRVTTTFDFARLVPGRTLAAGETPLRGATTFHAAAIPFGLHSLAMGYSFGPPLRALRADHSLAALRPFAVEVTCAALVFGALTVLGLRAVARRGRALDALLWIGVPLLVISYFALQNFKVFHPRYLAVVMPVLVALWAAALTDLRGRARLAFAVAIVALWAVSLTRLYADPRYAKEDLRDAAQFVERERGPAEIVIAANTTDMLAYYFRDRVAVEHYWLGFARDQVTMRERFEALRSGRAAWVVMTRPEELDPSGRFAIDLAMRYPDSEQRGFEGVRVWHLPASITTTAP</sequence>
<keyword evidence="2" id="KW-1003">Cell membrane</keyword>
<feature type="transmembrane region" description="Helical" evidence="8">
    <location>
        <begin position="141"/>
        <end position="165"/>
    </location>
</feature>
<dbReference type="PANTHER" id="PTHR33908">
    <property type="entry name" value="MANNOSYLTRANSFERASE YKCB-RELATED"/>
    <property type="match status" value="1"/>
</dbReference>
<name>A0A849SJF4_UNCEI</name>
<dbReference type="InterPro" id="IPR050297">
    <property type="entry name" value="LipidA_mod_glycosyltrf_83"/>
</dbReference>
<feature type="transmembrane region" description="Helical" evidence="8">
    <location>
        <begin position="346"/>
        <end position="367"/>
    </location>
</feature>
<dbReference type="GO" id="GO:0005886">
    <property type="term" value="C:plasma membrane"/>
    <property type="evidence" value="ECO:0007669"/>
    <property type="project" value="UniProtKB-SubCell"/>
</dbReference>
<keyword evidence="3" id="KW-0328">Glycosyltransferase</keyword>
<evidence type="ECO:0000256" key="8">
    <source>
        <dbReference type="SAM" id="Phobius"/>
    </source>
</evidence>
<dbReference type="GO" id="GO:0009103">
    <property type="term" value="P:lipopolysaccharide biosynthetic process"/>
    <property type="evidence" value="ECO:0007669"/>
    <property type="project" value="UniProtKB-ARBA"/>
</dbReference>
<reference evidence="10 11" key="1">
    <citation type="submission" date="2020-04" db="EMBL/GenBank/DDBJ databases">
        <title>Metagenomic profiling of ammonia- and methane-oxidizing microorganisms in a Dutch drinking water treatment plant.</title>
        <authorList>
            <person name="Poghosyan L."/>
            <person name="Leucker S."/>
        </authorList>
    </citation>
    <scope>NUCLEOTIDE SEQUENCE [LARGE SCALE GENOMIC DNA]</scope>
    <source>
        <strain evidence="10">S-RSF-IL-03</strain>
    </source>
</reference>
<feature type="transmembrane region" description="Helical" evidence="8">
    <location>
        <begin position="297"/>
        <end position="316"/>
    </location>
</feature>